<gene>
    <name evidence="1" type="ORF">FocTR4_00006689</name>
</gene>
<comment type="caution">
    <text evidence="1">The sequence shown here is derived from an EMBL/GenBank/DDBJ whole genome shotgun (WGS) entry which is preliminary data.</text>
</comment>
<reference evidence="1 2" key="1">
    <citation type="submission" date="2019-07" db="EMBL/GenBank/DDBJ databases">
        <title>The First High-Quality Draft Genome Sequence of the Causal Agent of the Current Panama Disease Epidemic.</title>
        <authorList>
            <person name="Warmington R.J."/>
            <person name="Kay W."/>
            <person name="Jeffries A."/>
            <person name="Bebber D."/>
            <person name="Moore K."/>
            <person name="Studholme D.J."/>
        </authorList>
    </citation>
    <scope>NUCLEOTIDE SEQUENCE [LARGE SCALE GENOMIC DNA]</scope>
    <source>
        <strain evidence="1 2">TR4</strain>
    </source>
</reference>
<organism evidence="1 2">
    <name type="scientific">Fusarium oxysporum f. sp. cubense</name>
    <dbReference type="NCBI Taxonomy" id="61366"/>
    <lineage>
        <taxon>Eukaryota</taxon>
        <taxon>Fungi</taxon>
        <taxon>Dikarya</taxon>
        <taxon>Ascomycota</taxon>
        <taxon>Pezizomycotina</taxon>
        <taxon>Sordariomycetes</taxon>
        <taxon>Hypocreomycetidae</taxon>
        <taxon>Hypocreales</taxon>
        <taxon>Nectriaceae</taxon>
        <taxon>Fusarium</taxon>
        <taxon>Fusarium oxysporum species complex</taxon>
    </lineage>
</organism>
<protein>
    <submittedName>
        <fullName evidence="1">Uncharacterized protein</fullName>
    </submittedName>
</protein>
<dbReference type="AlphaFoldDB" id="A0A5C6TNJ1"/>
<evidence type="ECO:0000313" key="2">
    <source>
        <dbReference type="Proteomes" id="UP000321331"/>
    </source>
</evidence>
<proteinExistence type="predicted"/>
<sequence length="84" mass="9486">MLPCRRCSPFRITESQDKISDQSPGIAAIRLVRLGLSPSIRHLSPGRHRTRGSWRKMGHRASQCLGTRVLVWGSDCLICSQERD</sequence>
<name>A0A5C6TNJ1_FUSOC</name>
<accession>A0A5C6TNJ1</accession>
<dbReference type="Proteomes" id="UP000321331">
    <property type="component" value="Unassembled WGS sequence"/>
</dbReference>
<evidence type="ECO:0000313" key="1">
    <source>
        <dbReference type="EMBL" id="TXC12162.1"/>
    </source>
</evidence>
<dbReference type="EMBL" id="VMNF01000003">
    <property type="protein sequence ID" value="TXC12162.1"/>
    <property type="molecule type" value="Genomic_DNA"/>
</dbReference>